<evidence type="ECO:0000313" key="2">
    <source>
        <dbReference type="Ensembl" id="ENSACLP00000056223.1"/>
    </source>
</evidence>
<evidence type="ECO:0000313" key="3">
    <source>
        <dbReference type="Proteomes" id="UP000265100"/>
    </source>
</evidence>
<name>A0AAX7TGU3_ASTCA</name>
<evidence type="ECO:0000256" key="1">
    <source>
        <dbReference type="SAM" id="MobiDB-lite"/>
    </source>
</evidence>
<dbReference type="AlphaFoldDB" id="A0AAX7TGU3"/>
<accession>A0AAX7TGU3</accession>
<protein>
    <submittedName>
        <fullName evidence="2">Uncharacterized protein</fullName>
    </submittedName>
</protein>
<proteinExistence type="predicted"/>
<feature type="region of interest" description="Disordered" evidence="1">
    <location>
        <begin position="1"/>
        <end position="21"/>
    </location>
</feature>
<keyword evidence="3" id="KW-1185">Reference proteome</keyword>
<sequence length="60" mass="7009">MTQRFQKLGRRGKFQHDNDPQHTAKISQELLKTQLAVQRLEGNLVHQCILILSFAVFTFK</sequence>
<reference evidence="2" key="3">
    <citation type="submission" date="2025-09" db="UniProtKB">
        <authorList>
            <consortium name="Ensembl"/>
        </authorList>
    </citation>
    <scope>IDENTIFICATION</scope>
</reference>
<organism evidence="2 3">
    <name type="scientific">Astatotilapia calliptera</name>
    <name type="common">Eastern happy</name>
    <name type="synonym">Chromis callipterus</name>
    <dbReference type="NCBI Taxonomy" id="8154"/>
    <lineage>
        <taxon>Eukaryota</taxon>
        <taxon>Metazoa</taxon>
        <taxon>Chordata</taxon>
        <taxon>Craniata</taxon>
        <taxon>Vertebrata</taxon>
        <taxon>Euteleostomi</taxon>
        <taxon>Actinopterygii</taxon>
        <taxon>Neopterygii</taxon>
        <taxon>Teleostei</taxon>
        <taxon>Neoteleostei</taxon>
        <taxon>Acanthomorphata</taxon>
        <taxon>Ovalentaria</taxon>
        <taxon>Cichlomorphae</taxon>
        <taxon>Cichliformes</taxon>
        <taxon>Cichlidae</taxon>
        <taxon>African cichlids</taxon>
        <taxon>Pseudocrenilabrinae</taxon>
        <taxon>Haplochromini</taxon>
        <taxon>Astatotilapia</taxon>
    </lineage>
</organism>
<dbReference type="Proteomes" id="UP000265100">
    <property type="component" value="Chromosome 9"/>
</dbReference>
<dbReference type="Ensembl" id="ENSACLT00000083685.1">
    <property type="protein sequence ID" value="ENSACLP00000056223.1"/>
    <property type="gene ID" value="ENSACLG00000029137.1"/>
</dbReference>
<reference evidence="2" key="1">
    <citation type="submission" date="2018-05" db="EMBL/GenBank/DDBJ databases">
        <authorList>
            <person name="Datahose"/>
        </authorList>
    </citation>
    <scope>NUCLEOTIDE SEQUENCE</scope>
</reference>
<reference evidence="2" key="2">
    <citation type="submission" date="2025-08" db="UniProtKB">
        <authorList>
            <consortium name="Ensembl"/>
        </authorList>
    </citation>
    <scope>IDENTIFICATION</scope>
</reference>